<keyword evidence="2" id="KW-1185">Reference proteome</keyword>
<evidence type="ECO:0000313" key="2">
    <source>
        <dbReference type="Proteomes" id="UP000886523"/>
    </source>
</evidence>
<gene>
    <name evidence="1" type="ORF">BS47DRAFT_1339463</name>
</gene>
<proteinExistence type="predicted"/>
<comment type="caution">
    <text evidence="1">The sequence shown here is derived from an EMBL/GenBank/DDBJ whole genome shotgun (WGS) entry which is preliminary data.</text>
</comment>
<dbReference type="Proteomes" id="UP000886523">
    <property type="component" value="Unassembled WGS sequence"/>
</dbReference>
<reference evidence="1" key="1">
    <citation type="journal article" date="2020" name="Nat. Commun.">
        <title>Large-scale genome sequencing of mycorrhizal fungi provides insights into the early evolution of symbiotic traits.</title>
        <authorList>
            <person name="Miyauchi S."/>
            <person name="Kiss E."/>
            <person name="Kuo A."/>
            <person name="Drula E."/>
            <person name="Kohler A."/>
            <person name="Sanchez-Garcia M."/>
            <person name="Morin E."/>
            <person name="Andreopoulos B."/>
            <person name="Barry K.W."/>
            <person name="Bonito G."/>
            <person name="Buee M."/>
            <person name="Carver A."/>
            <person name="Chen C."/>
            <person name="Cichocki N."/>
            <person name="Clum A."/>
            <person name="Culley D."/>
            <person name="Crous P.W."/>
            <person name="Fauchery L."/>
            <person name="Girlanda M."/>
            <person name="Hayes R.D."/>
            <person name="Keri Z."/>
            <person name="LaButti K."/>
            <person name="Lipzen A."/>
            <person name="Lombard V."/>
            <person name="Magnuson J."/>
            <person name="Maillard F."/>
            <person name="Murat C."/>
            <person name="Nolan M."/>
            <person name="Ohm R.A."/>
            <person name="Pangilinan J."/>
            <person name="Pereira M.F."/>
            <person name="Perotto S."/>
            <person name="Peter M."/>
            <person name="Pfister S."/>
            <person name="Riley R."/>
            <person name="Sitrit Y."/>
            <person name="Stielow J.B."/>
            <person name="Szollosi G."/>
            <person name="Zifcakova L."/>
            <person name="Stursova M."/>
            <person name="Spatafora J.W."/>
            <person name="Tedersoo L."/>
            <person name="Vaario L.M."/>
            <person name="Yamada A."/>
            <person name="Yan M."/>
            <person name="Wang P."/>
            <person name="Xu J."/>
            <person name="Bruns T."/>
            <person name="Baldrian P."/>
            <person name="Vilgalys R."/>
            <person name="Dunand C."/>
            <person name="Henrissat B."/>
            <person name="Grigoriev I.V."/>
            <person name="Hibbett D."/>
            <person name="Nagy L.G."/>
            <person name="Martin F.M."/>
        </authorList>
    </citation>
    <scope>NUCLEOTIDE SEQUENCE</scope>
    <source>
        <strain evidence="1">UP504</strain>
    </source>
</reference>
<evidence type="ECO:0000313" key="1">
    <source>
        <dbReference type="EMBL" id="KAF9517594.1"/>
    </source>
</evidence>
<dbReference type="EMBL" id="MU128931">
    <property type="protein sequence ID" value="KAF9517594.1"/>
    <property type="molecule type" value="Genomic_DNA"/>
</dbReference>
<name>A0A9P6B4J4_9AGAM</name>
<protein>
    <submittedName>
        <fullName evidence="1">Uncharacterized protein</fullName>
    </submittedName>
</protein>
<sequence length="62" mass="6957">MASRPLKDESWFHHVDSSRLGRLERARAVVTRCNVSYEVSLGAAPGTISVIMRSDKVRRIMG</sequence>
<organism evidence="1 2">
    <name type="scientific">Hydnum rufescens UP504</name>
    <dbReference type="NCBI Taxonomy" id="1448309"/>
    <lineage>
        <taxon>Eukaryota</taxon>
        <taxon>Fungi</taxon>
        <taxon>Dikarya</taxon>
        <taxon>Basidiomycota</taxon>
        <taxon>Agaricomycotina</taxon>
        <taxon>Agaricomycetes</taxon>
        <taxon>Cantharellales</taxon>
        <taxon>Hydnaceae</taxon>
        <taxon>Hydnum</taxon>
    </lineage>
</organism>
<dbReference type="AlphaFoldDB" id="A0A9P6B4J4"/>
<accession>A0A9P6B4J4</accession>